<sequence>MIKIANTEDFGFVCLCAVRYCLGRRTYAPGTVMGFIKMFLPAMNDKTLYVMERDIAEADNLGDTEIDAPMWAEFLAEIEKERKRRKNDENA</sequence>
<organism evidence="1">
    <name type="scientific">Siphoviridae sp. ct8LX107</name>
    <dbReference type="NCBI Taxonomy" id="2826169"/>
    <lineage>
        <taxon>Viruses</taxon>
        <taxon>Duplodnaviria</taxon>
        <taxon>Heunggongvirae</taxon>
        <taxon>Uroviricota</taxon>
        <taxon>Caudoviricetes</taxon>
    </lineage>
</organism>
<protein>
    <submittedName>
        <fullName evidence="1">Uncharacterized protein</fullName>
    </submittedName>
</protein>
<reference evidence="1" key="1">
    <citation type="journal article" date="2021" name="Proc. Natl. Acad. Sci. U.S.A.">
        <title>A Catalog of Tens of Thousands of Viruses from Human Metagenomes Reveals Hidden Associations with Chronic Diseases.</title>
        <authorList>
            <person name="Tisza M.J."/>
            <person name="Buck C.B."/>
        </authorList>
    </citation>
    <scope>NUCLEOTIDE SEQUENCE</scope>
    <source>
        <strain evidence="1">Ct8LX107</strain>
    </source>
</reference>
<dbReference type="EMBL" id="BK015706">
    <property type="protein sequence ID" value="DAE21051.1"/>
    <property type="molecule type" value="Genomic_DNA"/>
</dbReference>
<name>A0A8S5QQG5_9CAUD</name>
<evidence type="ECO:0000313" key="1">
    <source>
        <dbReference type="EMBL" id="DAE21051.1"/>
    </source>
</evidence>
<proteinExistence type="predicted"/>
<accession>A0A8S5QQG5</accession>